<evidence type="ECO:0000256" key="6">
    <source>
        <dbReference type="ARBA" id="ARBA00023002"/>
    </source>
</evidence>
<name>A0A4R0HJG1_9ACTN</name>
<evidence type="ECO:0000313" key="12">
    <source>
        <dbReference type="EMBL" id="TCC07899.1"/>
    </source>
</evidence>
<feature type="binding site" evidence="10">
    <location>
        <begin position="188"/>
        <end position="190"/>
    </location>
    <ligand>
        <name>FAD</name>
        <dbReference type="ChEBI" id="CHEBI:57692"/>
    </ligand>
</feature>
<evidence type="ECO:0000256" key="9">
    <source>
        <dbReference type="PIRSR" id="PIRSR000196-1"/>
    </source>
</evidence>
<evidence type="ECO:0000256" key="8">
    <source>
        <dbReference type="ARBA" id="ARBA00048779"/>
    </source>
</evidence>
<dbReference type="GO" id="GO:0010133">
    <property type="term" value="P:L-proline catabolic process to L-glutamate"/>
    <property type="evidence" value="ECO:0007669"/>
    <property type="project" value="UniProtKB-UniPathway"/>
</dbReference>
<evidence type="ECO:0000256" key="2">
    <source>
        <dbReference type="ARBA" id="ARBA00012695"/>
    </source>
</evidence>
<evidence type="ECO:0000256" key="10">
    <source>
        <dbReference type="PIRSR" id="PIRSR000196-2"/>
    </source>
</evidence>
<keyword evidence="5 10" id="KW-0274">FAD</keyword>
<feature type="binding site" evidence="9">
    <location>
        <position position="290"/>
    </location>
    <ligand>
        <name>substrate</name>
    </ligand>
</feature>
<dbReference type="EC" id="1.5.5.2" evidence="2"/>
<dbReference type="InterPro" id="IPR015659">
    <property type="entry name" value="Proline_oxidase"/>
</dbReference>
<dbReference type="PIRSF" id="PIRSF000196">
    <property type="entry name" value="Pro_dehydrog"/>
    <property type="match status" value="1"/>
</dbReference>
<dbReference type="GO" id="GO:0004657">
    <property type="term" value="F:proline dehydrogenase activity"/>
    <property type="evidence" value="ECO:0007669"/>
    <property type="project" value="UniProtKB-EC"/>
</dbReference>
<dbReference type="AlphaFoldDB" id="A0A4R0HJG1"/>
<dbReference type="SUPFAM" id="SSF51730">
    <property type="entry name" value="FAD-linked oxidoreductase"/>
    <property type="match status" value="1"/>
</dbReference>
<dbReference type="GO" id="GO:0000166">
    <property type="term" value="F:nucleotide binding"/>
    <property type="evidence" value="ECO:0007669"/>
    <property type="project" value="UniProtKB-KW"/>
</dbReference>
<reference evidence="12 13" key="1">
    <citation type="submission" date="2019-02" db="EMBL/GenBank/DDBJ databases">
        <title>Kribbella capetownensis sp. nov. and Kribbella speibonae sp. nov., isolated from soil.</title>
        <authorList>
            <person name="Curtis S.M."/>
            <person name="Norton I."/>
            <person name="Everest G.J."/>
            <person name="Meyers P.R."/>
        </authorList>
    </citation>
    <scope>NUCLEOTIDE SEQUENCE [LARGE SCALE GENOMIC DNA]</scope>
    <source>
        <strain evidence="12 13">KCTC 29219</strain>
    </source>
</reference>
<evidence type="ECO:0000256" key="5">
    <source>
        <dbReference type="ARBA" id="ARBA00022827"/>
    </source>
</evidence>
<protein>
    <recommendedName>
        <fullName evidence="2">proline dehydrogenase</fullName>
        <ecNumber evidence="2">1.5.5.2</ecNumber>
    </recommendedName>
</protein>
<evidence type="ECO:0000256" key="7">
    <source>
        <dbReference type="ARBA" id="ARBA00023062"/>
    </source>
</evidence>
<comment type="catalytic activity">
    <reaction evidence="8">
        <text>L-proline + a quinone = (S)-1-pyrroline-5-carboxylate + a quinol + H(+)</text>
        <dbReference type="Rhea" id="RHEA:23784"/>
        <dbReference type="ChEBI" id="CHEBI:15378"/>
        <dbReference type="ChEBI" id="CHEBI:17388"/>
        <dbReference type="ChEBI" id="CHEBI:24646"/>
        <dbReference type="ChEBI" id="CHEBI:60039"/>
        <dbReference type="ChEBI" id="CHEBI:132124"/>
        <dbReference type="EC" id="1.5.5.2"/>
    </reaction>
</comment>
<dbReference type="Proteomes" id="UP000292346">
    <property type="component" value="Unassembled WGS sequence"/>
</dbReference>
<comment type="caution">
    <text evidence="12">The sequence shown here is derived from an EMBL/GenBank/DDBJ whole genome shotgun (WGS) entry which is preliminary data.</text>
</comment>
<dbReference type="UniPathway" id="UPA00261">
    <property type="reaction ID" value="UER00373"/>
</dbReference>
<dbReference type="InterPro" id="IPR002872">
    <property type="entry name" value="Proline_DH_dom"/>
</dbReference>
<dbReference type="InterPro" id="IPR008219">
    <property type="entry name" value="PRODH_bac_arc"/>
</dbReference>
<feature type="binding site" evidence="10">
    <location>
        <position position="202"/>
    </location>
    <ligand>
        <name>FAD</name>
        <dbReference type="ChEBI" id="CHEBI:57692"/>
    </ligand>
</feature>
<sequence length="308" mass="33343">MLGTALLAASRSRRVRAVVTKSPVTRKVVTRFIAGDDVYAAVDTTRRLASGGFAVTLDHLGEDTLDRAQAEATRDAYLTLIELLADQGLATRSEASLKLSAMGQALPGDGEALAAENAHAICAAAAEAGMTVTLDMEDHTTVDSTLSILAELRKDHPWVGVALQAMLYRTEADCRDLATTGSRVRLVKGAYAEPKSVAHPAKSDVDRAYARCLGILMGGLGYPMIASHDPRMIAIAQALATQHGKGQDDFEFQMLYGIRPSAQEQLRSQGSRVRIYVPYGDDWYGYFMRRLAERPANVGFLLRSLVTK</sequence>
<dbReference type="RefSeq" id="WP_131338815.1">
    <property type="nucleotide sequence ID" value="NZ_SJJZ01000002.1"/>
</dbReference>
<dbReference type="PANTHER" id="PTHR13914:SF0">
    <property type="entry name" value="PROLINE DEHYDROGENASE 1, MITOCHONDRIAL"/>
    <property type="match status" value="1"/>
</dbReference>
<accession>A0A4R0HJG1</accession>
<dbReference type="EMBL" id="SJJZ01000002">
    <property type="protein sequence ID" value="TCC07899.1"/>
    <property type="molecule type" value="Genomic_DNA"/>
</dbReference>
<evidence type="ECO:0000256" key="3">
    <source>
        <dbReference type="ARBA" id="ARBA00022630"/>
    </source>
</evidence>
<organism evidence="12 13">
    <name type="scientific">Kribbella soli</name>
    <dbReference type="NCBI Taxonomy" id="1124743"/>
    <lineage>
        <taxon>Bacteria</taxon>
        <taxon>Bacillati</taxon>
        <taxon>Actinomycetota</taxon>
        <taxon>Actinomycetes</taxon>
        <taxon>Propionibacteriales</taxon>
        <taxon>Kribbellaceae</taxon>
        <taxon>Kribbella</taxon>
    </lineage>
</organism>
<dbReference type="Pfam" id="PF01619">
    <property type="entry name" value="Pro_dh"/>
    <property type="match status" value="1"/>
</dbReference>
<evidence type="ECO:0000313" key="13">
    <source>
        <dbReference type="Proteomes" id="UP000292346"/>
    </source>
</evidence>
<dbReference type="OrthoDB" id="9773461at2"/>
<comment type="pathway">
    <text evidence="1">Amino-acid degradation; L-proline degradation into L-glutamate; L-glutamate from L-proline: step 1/2.</text>
</comment>
<feature type="domain" description="Proline dehydrogenase" evidence="11">
    <location>
        <begin position="42"/>
        <end position="301"/>
    </location>
</feature>
<dbReference type="PANTHER" id="PTHR13914">
    <property type="entry name" value="PROLINE OXIDASE"/>
    <property type="match status" value="1"/>
</dbReference>
<proteinExistence type="predicted"/>
<feature type="binding site" evidence="9">
    <location>
        <position position="289"/>
    </location>
    <ligand>
        <name>substrate</name>
    </ligand>
</feature>
<evidence type="ECO:0000259" key="11">
    <source>
        <dbReference type="Pfam" id="PF01619"/>
    </source>
</evidence>
<feature type="binding site" evidence="10">
    <location>
        <position position="136"/>
    </location>
    <ligand>
        <name>FAD</name>
        <dbReference type="ChEBI" id="CHEBI:57692"/>
    </ligand>
</feature>
<feature type="binding site" evidence="10">
    <location>
        <position position="164"/>
    </location>
    <ligand>
        <name>FAD</name>
        <dbReference type="ChEBI" id="CHEBI:57692"/>
    </ligand>
</feature>
<keyword evidence="4 10" id="KW-0547">Nucleotide-binding</keyword>
<keyword evidence="3" id="KW-0285">Flavoprotein</keyword>
<feature type="binding site" evidence="10">
    <location>
        <begin position="227"/>
        <end position="228"/>
    </location>
    <ligand>
        <name>FAD</name>
        <dbReference type="ChEBI" id="CHEBI:57692"/>
    </ligand>
</feature>
<evidence type="ECO:0000256" key="4">
    <source>
        <dbReference type="ARBA" id="ARBA00022741"/>
    </source>
</evidence>
<gene>
    <name evidence="12" type="ORF">E0H45_18335</name>
</gene>
<dbReference type="InterPro" id="IPR029041">
    <property type="entry name" value="FAD-linked_oxidoreductase-like"/>
</dbReference>
<keyword evidence="6" id="KW-0560">Oxidoreductase</keyword>
<evidence type="ECO:0000256" key="1">
    <source>
        <dbReference type="ARBA" id="ARBA00004739"/>
    </source>
</evidence>
<feature type="binding site" evidence="9">
    <location>
        <position position="98"/>
    </location>
    <ligand>
        <name>substrate</name>
    </ligand>
</feature>
<keyword evidence="7" id="KW-0642">Proline metabolism</keyword>
<comment type="cofactor">
    <cofactor evidence="10">
        <name>FAD</name>
        <dbReference type="ChEBI" id="CHEBI:57692"/>
    </cofactor>
    <text evidence="10">Binds 1 FAD per subunit.</text>
</comment>
<keyword evidence="13" id="KW-1185">Reference proteome</keyword>
<dbReference type="Gene3D" id="3.20.20.220">
    <property type="match status" value="1"/>
</dbReference>